<name>A0ABU7E8L8_9TELE</name>
<evidence type="ECO:0000313" key="2">
    <source>
        <dbReference type="Proteomes" id="UP001352852"/>
    </source>
</evidence>
<accession>A0ABU7E8L8</accession>
<dbReference type="EMBL" id="JAHUTJ010044915">
    <property type="protein sequence ID" value="MED6282129.1"/>
    <property type="molecule type" value="Genomic_DNA"/>
</dbReference>
<comment type="caution">
    <text evidence="1">The sequence shown here is derived from an EMBL/GenBank/DDBJ whole genome shotgun (WGS) entry which is preliminary data.</text>
</comment>
<evidence type="ECO:0000313" key="1">
    <source>
        <dbReference type="EMBL" id="MED6282129.1"/>
    </source>
</evidence>
<sequence length="122" mass="13286">MPDPSLRKCSTLLPGCLRTARSNQAPYLDQDGADDGCLGALLSLSLRIWDFLCFSNHSTVVSGRNSIGSYSREALLTIRESSLGIFSPSFIHPSFTEFLASGAAALRRVYTPPKALKGEAYW</sequence>
<organism evidence="1 2">
    <name type="scientific">Characodon lateralis</name>
    <dbReference type="NCBI Taxonomy" id="208331"/>
    <lineage>
        <taxon>Eukaryota</taxon>
        <taxon>Metazoa</taxon>
        <taxon>Chordata</taxon>
        <taxon>Craniata</taxon>
        <taxon>Vertebrata</taxon>
        <taxon>Euteleostomi</taxon>
        <taxon>Actinopterygii</taxon>
        <taxon>Neopterygii</taxon>
        <taxon>Teleostei</taxon>
        <taxon>Neoteleostei</taxon>
        <taxon>Acanthomorphata</taxon>
        <taxon>Ovalentaria</taxon>
        <taxon>Atherinomorphae</taxon>
        <taxon>Cyprinodontiformes</taxon>
        <taxon>Goodeidae</taxon>
        <taxon>Characodon</taxon>
    </lineage>
</organism>
<protein>
    <submittedName>
        <fullName evidence="1">Uncharacterized protein</fullName>
    </submittedName>
</protein>
<dbReference type="Proteomes" id="UP001352852">
    <property type="component" value="Unassembled WGS sequence"/>
</dbReference>
<gene>
    <name evidence="1" type="ORF">CHARACLAT_028842</name>
</gene>
<keyword evidence="2" id="KW-1185">Reference proteome</keyword>
<reference evidence="1 2" key="1">
    <citation type="submission" date="2021-06" db="EMBL/GenBank/DDBJ databases">
        <authorList>
            <person name="Palmer J.M."/>
        </authorList>
    </citation>
    <scope>NUCLEOTIDE SEQUENCE [LARGE SCALE GENOMIC DNA]</scope>
    <source>
        <strain evidence="1 2">CL_MEX2019</strain>
        <tissue evidence="1">Muscle</tissue>
    </source>
</reference>
<proteinExistence type="predicted"/>